<dbReference type="InterPro" id="IPR011335">
    <property type="entry name" value="Restrct_endonuc-II-like"/>
</dbReference>
<dbReference type="CDD" id="cd22362">
    <property type="entry name" value="TnsA_endonuclease-like"/>
    <property type="match status" value="1"/>
</dbReference>
<gene>
    <name evidence="1" type="ORF">PTRA_a2973</name>
</gene>
<evidence type="ECO:0000313" key="2">
    <source>
        <dbReference type="Proteomes" id="UP000065261"/>
    </source>
</evidence>
<accession>A0A0U2LQ26</accession>
<dbReference type="OrthoDB" id="5291587at2"/>
<name>A0A0U2LQ26_9GAMM</name>
<dbReference type="PATRIC" id="fig|1315283.4.peg.2593"/>
<reference evidence="1 2" key="1">
    <citation type="submission" date="2015-03" db="EMBL/GenBank/DDBJ databases">
        <authorList>
            <person name="Murphy D."/>
        </authorList>
    </citation>
    <scope>NUCLEOTIDE SEQUENCE [LARGE SCALE GENOMIC DNA]</scope>
    <source>
        <strain evidence="1 2">KMM 520</strain>
    </source>
</reference>
<dbReference type="GO" id="GO:0003676">
    <property type="term" value="F:nucleic acid binding"/>
    <property type="evidence" value="ECO:0007669"/>
    <property type="project" value="InterPro"/>
</dbReference>
<dbReference type="Proteomes" id="UP000065261">
    <property type="component" value="Chromosome I"/>
</dbReference>
<dbReference type="InterPro" id="IPR011856">
    <property type="entry name" value="tRNA_endonuc-like_dom_sf"/>
</dbReference>
<dbReference type="RefSeq" id="WP_058374090.1">
    <property type="nucleotide sequence ID" value="NZ_CP011034.1"/>
</dbReference>
<dbReference type="AlphaFoldDB" id="A0A0U2LQ26"/>
<dbReference type="SUPFAM" id="SSF52980">
    <property type="entry name" value="Restriction endonuclease-like"/>
    <property type="match status" value="1"/>
</dbReference>
<protein>
    <submittedName>
        <fullName evidence="1">Uncharacterized protein</fullName>
    </submittedName>
</protein>
<dbReference type="EMBL" id="CP011034">
    <property type="protein sequence ID" value="ALS34006.1"/>
    <property type="molecule type" value="Genomic_DNA"/>
</dbReference>
<dbReference type="KEGG" id="ptn:PTRA_a2973"/>
<proteinExistence type="predicted"/>
<organism evidence="1">
    <name type="scientific">Pseudoalteromonas translucida KMM 520</name>
    <dbReference type="NCBI Taxonomy" id="1315283"/>
    <lineage>
        <taxon>Bacteria</taxon>
        <taxon>Pseudomonadati</taxon>
        <taxon>Pseudomonadota</taxon>
        <taxon>Gammaproteobacteria</taxon>
        <taxon>Alteromonadales</taxon>
        <taxon>Pseudoalteromonadaceae</taxon>
        <taxon>Pseudoalteromonas</taxon>
    </lineage>
</organism>
<sequence>MKQPVITEEVIAKIEKWNEALAASEDIHIPWVTVKQVNKVGRRHLHKCPKQKRKVHLLSDGERRAYKILMWRPETIQIDEQVPLDLNENLAIAEELGYIHPRNWETNTAHVMSSDLVAHTVDFSTGEVTKSTYSFKYSDQIWVVDEDGSQQEKHYRVWQKFHIEQVYSEEHVGDYSVITEQDATKELAWNIDWFTTEATAIVSDSEKLEFVEIFEDFWVGNPFASLKKHILNTGKVMSLDFKRSQTIFKHVALHRILKLDLSQKLFLL</sequence>
<dbReference type="Gene3D" id="3.40.1350.10">
    <property type="match status" value="1"/>
</dbReference>
<evidence type="ECO:0000313" key="1">
    <source>
        <dbReference type="EMBL" id="ALS34006.1"/>
    </source>
</evidence>